<dbReference type="Gene3D" id="2.120.10.30">
    <property type="entry name" value="TolB, C-terminal domain"/>
    <property type="match status" value="1"/>
</dbReference>
<accession>A0A8B6GA03</accession>
<dbReference type="SUPFAM" id="SSF101898">
    <property type="entry name" value="NHL repeat"/>
    <property type="match status" value="1"/>
</dbReference>
<dbReference type="Proteomes" id="UP000596742">
    <property type="component" value="Unassembled WGS sequence"/>
</dbReference>
<dbReference type="InterPro" id="IPR047153">
    <property type="entry name" value="TRIM45/56/19-like"/>
</dbReference>
<dbReference type="EMBL" id="UYJE01008084">
    <property type="protein sequence ID" value="VDI60929.1"/>
    <property type="molecule type" value="Genomic_DNA"/>
</dbReference>
<gene>
    <name evidence="3" type="ORF">MGAL_10B080362</name>
</gene>
<name>A0A8B6GA03_MYTGA</name>
<dbReference type="InterPro" id="IPR000315">
    <property type="entry name" value="Znf_B-box"/>
</dbReference>
<organism evidence="3 4">
    <name type="scientific">Mytilus galloprovincialis</name>
    <name type="common">Mediterranean mussel</name>
    <dbReference type="NCBI Taxonomy" id="29158"/>
    <lineage>
        <taxon>Eukaryota</taxon>
        <taxon>Metazoa</taxon>
        <taxon>Spiralia</taxon>
        <taxon>Lophotrochozoa</taxon>
        <taxon>Mollusca</taxon>
        <taxon>Bivalvia</taxon>
        <taxon>Autobranchia</taxon>
        <taxon>Pteriomorphia</taxon>
        <taxon>Mytilida</taxon>
        <taxon>Mytiloidea</taxon>
        <taxon>Mytilidae</taxon>
        <taxon>Mytilinae</taxon>
        <taxon>Mytilus</taxon>
    </lineage>
</organism>
<dbReference type="SUPFAM" id="SSF57845">
    <property type="entry name" value="B-box zinc-binding domain"/>
    <property type="match status" value="1"/>
</dbReference>
<keyword evidence="1" id="KW-0479">Metal-binding</keyword>
<dbReference type="CDD" id="cd19756">
    <property type="entry name" value="Bbox2"/>
    <property type="match status" value="1"/>
</dbReference>
<dbReference type="Pfam" id="PF00643">
    <property type="entry name" value="zf-B_box"/>
    <property type="match status" value="1"/>
</dbReference>
<dbReference type="SMART" id="SM00336">
    <property type="entry name" value="BBOX"/>
    <property type="match status" value="2"/>
</dbReference>
<evidence type="ECO:0000313" key="4">
    <source>
        <dbReference type="Proteomes" id="UP000596742"/>
    </source>
</evidence>
<proteinExistence type="predicted"/>
<dbReference type="PANTHER" id="PTHR25462:SF296">
    <property type="entry name" value="MEIOTIC P26, ISOFORM F"/>
    <property type="match status" value="1"/>
</dbReference>
<dbReference type="InterPro" id="IPR011042">
    <property type="entry name" value="6-blade_b-propeller_TolB-like"/>
</dbReference>
<reference evidence="3" key="1">
    <citation type="submission" date="2018-11" db="EMBL/GenBank/DDBJ databases">
        <authorList>
            <person name="Alioto T."/>
            <person name="Alioto T."/>
        </authorList>
    </citation>
    <scope>NUCLEOTIDE SEQUENCE</scope>
</reference>
<keyword evidence="4" id="KW-1185">Reference proteome</keyword>
<sequence>MEVDKSIWFCNLCQGRSNVEWKCLSCQLLLCNTCKSNVHSKFKLADTHIIIDVKDIGTSIEDSYTEIEYGKCNLHKNKETCLYCRDCSRLVCLKCVSETHQQHVLIDTDRIYTEKESQVSNLIELYKQKITSITNINNICQKKYEESKEKIIKRKEDLRTLLEDHSKHLVYELEEKSKNTDLGSKLDNLSETLDLLKVCQQSKRVDLLLETTKTIQDTDLQENLAARIPRFVMGRPLPRKIIKEFGSFQEENVLDHNEEMEILLKSTHSTTLKIIKRIEEISDKKCYVIDDSSLYCVELKKEEKFHIQKVVDIKAFDVSLLKSGDILIAMKTEGKIMILKPSLKMKLFHSCVGFLPRGIHISNDDKVIFGVREDGNLEFLRGGQIRILDMNGKEENVFEYDKDGQRIVSLPMKIKTSSDDDMFIIDRISKLEGRIVFLTKSGNVSWVYKGDKTAKYLFQPSDLVVTSRDNAIISDLANQAFLILNSNGQLLKNHRSIDIGFSFPFSLSIYKGFDLLVGTHFLNIDDDFTDACKHKSSNIVRITVKGI</sequence>
<dbReference type="Gene3D" id="3.30.160.60">
    <property type="entry name" value="Classic Zinc Finger"/>
    <property type="match status" value="1"/>
</dbReference>
<dbReference type="PANTHER" id="PTHR25462">
    <property type="entry name" value="BONUS, ISOFORM C-RELATED"/>
    <property type="match status" value="1"/>
</dbReference>
<feature type="domain" description="B box-type" evidence="2">
    <location>
        <begin position="72"/>
        <end position="108"/>
    </location>
</feature>
<evidence type="ECO:0000313" key="3">
    <source>
        <dbReference type="EMBL" id="VDI60929.1"/>
    </source>
</evidence>
<dbReference type="OrthoDB" id="6089064at2759"/>
<keyword evidence="1" id="KW-0862">Zinc</keyword>
<dbReference type="PROSITE" id="PS50119">
    <property type="entry name" value="ZF_BBOX"/>
    <property type="match status" value="1"/>
</dbReference>
<dbReference type="GO" id="GO:0008270">
    <property type="term" value="F:zinc ion binding"/>
    <property type="evidence" value="ECO:0007669"/>
    <property type="project" value="UniProtKB-KW"/>
</dbReference>
<evidence type="ECO:0000259" key="2">
    <source>
        <dbReference type="PROSITE" id="PS50119"/>
    </source>
</evidence>
<dbReference type="AlphaFoldDB" id="A0A8B6GA03"/>
<protein>
    <recommendedName>
        <fullName evidence="2">B box-type domain-containing protein</fullName>
    </recommendedName>
</protein>
<comment type="caution">
    <text evidence="3">The sequence shown here is derived from an EMBL/GenBank/DDBJ whole genome shotgun (WGS) entry which is preliminary data.</text>
</comment>
<keyword evidence="1" id="KW-0863">Zinc-finger</keyword>
<evidence type="ECO:0000256" key="1">
    <source>
        <dbReference type="PROSITE-ProRule" id="PRU00024"/>
    </source>
</evidence>